<dbReference type="EMBL" id="QRBI01000092">
    <property type="protein sequence ID" value="RMC22467.1"/>
    <property type="molecule type" value="Genomic_DNA"/>
</dbReference>
<dbReference type="OrthoDB" id="9950135at2759"/>
<sequence>MVANALWGRLKRWKEDNWQCGGKPIWAAEEWKDIATRVERLLVKVHHIDAHIPKNRATEEHRNNEQVDRAVKIEVSKIDLDWEHKGELFLARWAHDASGHQGRDATYKWAQDRGVDLTMDSISQVIHDCETCAAIKQAKWVKPLWYSGRWSKYKYEEAWQIDYITLPQTYHGRHETSCCPGASRPEGIVTRKAAGLYPLPKPTVIWQIQTLTTHAKEMSELVPPCLRPGLSPRESSKALAGAEWCIGGSWKKFSMPVSEAVGYASLVAVGKKPLA</sequence>
<accession>A0A3M0LTZ2</accession>
<protein>
    <recommendedName>
        <fullName evidence="3">RNase H type-1 domain-containing protein</fullName>
    </recommendedName>
</protein>
<gene>
    <name evidence="1" type="ORF">DUI87_00781</name>
</gene>
<keyword evidence="2" id="KW-1185">Reference proteome</keyword>
<dbReference type="GO" id="GO:0003676">
    <property type="term" value="F:nucleic acid binding"/>
    <property type="evidence" value="ECO:0007669"/>
    <property type="project" value="InterPro"/>
</dbReference>
<name>A0A3M0LTZ2_HIRRU</name>
<dbReference type="Proteomes" id="UP000269221">
    <property type="component" value="Unassembled WGS sequence"/>
</dbReference>
<comment type="caution">
    <text evidence="1">The sequence shown here is derived from an EMBL/GenBank/DDBJ whole genome shotgun (WGS) entry which is preliminary data.</text>
</comment>
<evidence type="ECO:0000313" key="1">
    <source>
        <dbReference type="EMBL" id="RMC22467.1"/>
    </source>
</evidence>
<dbReference type="InterPro" id="IPR036397">
    <property type="entry name" value="RNaseH_sf"/>
</dbReference>
<reference evidence="1 2" key="1">
    <citation type="submission" date="2018-07" db="EMBL/GenBank/DDBJ databases">
        <title>A high quality draft genome assembly of the barn swallow (H. rustica rustica).</title>
        <authorList>
            <person name="Formenti G."/>
            <person name="Chiara M."/>
            <person name="Poveda L."/>
            <person name="Francoijs K.-J."/>
            <person name="Bonisoli-Alquati A."/>
            <person name="Canova L."/>
            <person name="Gianfranceschi L."/>
            <person name="Horner D.S."/>
            <person name="Saino N."/>
        </authorList>
    </citation>
    <scope>NUCLEOTIDE SEQUENCE [LARGE SCALE GENOMIC DNA]</scope>
    <source>
        <strain evidence="1">Chelidonia</strain>
        <tissue evidence="1">Blood</tissue>
    </source>
</reference>
<dbReference type="AlphaFoldDB" id="A0A3M0LTZ2"/>
<proteinExistence type="predicted"/>
<evidence type="ECO:0008006" key="3">
    <source>
        <dbReference type="Google" id="ProtNLM"/>
    </source>
</evidence>
<dbReference type="Gene3D" id="3.30.420.10">
    <property type="entry name" value="Ribonuclease H-like superfamily/Ribonuclease H"/>
    <property type="match status" value="1"/>
</dbReference>
<organism evidence="1 2">
    <name type="scientific">Hirundo rustica rustica</name>
    <dbReference type="NCBI Taxonomy" id="333673"/>
    <lineage>
        <taxon>Eukaryota</taxon>
        <taxon>Metazoa</taxon>
        <taxon>Chordata</taxon>
        <taxon>Craniata</taxon>
        <taxon>Vertebrata</taxon>
        <taxon>Euteleostomi</taxon>
        <taxon>Archelosauria</taxon>
        <taxon>Archosauria</taxon>
        <taxon>Dinosauria</taxon>
        <taxon>Saurischia</taxon>
        <taxon>Theropoda</taxon>
        <taxon>Coelurosauria</taxon>
        <taxon>Aves</taxon>
        <taxon>Neognathae</taxon>
        <taxon>Neoaves</taxon>
        <taxon>Telluraves</taxon>
        <taxon>Australaves</taxon>
        <taxon>Passeriformes</taxon>
        <taxon>Sylvioidea</taxon>
        <taxon>Hirundinidae</taxon>
        <taxon>Hirundo</taxon>
    </lineage>
</organism>
<evidence type="ECO:0000313" key="2">
    <source>
        <dbReference type="Proteomes" id="UP000269221"/>
    </source>
</evidence>